<dbReference type="EMBL" id="CP001941">
    <property type="protein sequence ID" value="ADD09068.1"/>
    <property type="molecule type" value="Genomic_DNA"/>
</dbReference>
<dbReference type="STRING" id="439481.Aboo_1260"/>
<dbReference type="HOGENOM" id="CLU_021018_1_0_2"/>
<dbReference type="GeneID" id="8828222"/>
<dbReference type="RefSeq" id="WP_008083777.1">
    <property type="nucleotide sequence ID" value="NC_013926.1"/>
</dbReference>
<gene>
    <name evidence="2" type="ordered locus">Aboo_1260</name>
</gene>
<evidence type="ECO:0000313" key="3">
    <source>
        <dbReference type="Proteomes" id="UP000001400"/>
    </source>
</evidence>
<evidence type="ECO:0000313" key="2">
    <source>
        <dbReference type="EMBL" id="ADD09068.1"/>
    </source>
</evidence>
<dbReference type="AlphaFoldDB" id="B5ICJ1"/>
<dbReference type="InterPro" id="IPR001926">
    <property type="entry name" value="TrpB-like_PALP"/>
</dbReference>
<dbReference type="InterPro" id="IPR036052">
    <property type="entry name" value="TrpB-like_PALP_sf"/>
</dbReference>
<organism evidence="2 3">
    <name type="scientific">Aciduliprofundum boonei (strain DSM 19572 / T469)</name>
    <dbReference type="NCBI Taxonomy" id="439481"/>
    <lineage>
        <taxon>Archaea</taxon>
        <taxon>Methanobacteriati</taxon>
        <taxon>Thermoplasmatota</taxon>
        <taxon>DHVE2 group</taxon>
        <taxon>Candidatus Aciduliprofundum</taxon>
    </lineage>
</organism>
<dbReference type="Proteomes" id="UP000001400">
    <property type="component" value="Chromosome"/>
</dbReference>
<feature type="domain" description="Tryptophan synthase beta chain-like PALP" evidence="1">
    <location>
        <begin position="4"/>
        <end position="272"/>
    </location>
</feature>
<dbReference type="InterPro" id="IPR050214">
    <property type="entry name" value="Cys_Synth/Cystath_Beta-Synth"/>
</dbReference>
<proteinExistence type="predicted"/>
<protein>
    <submittedName>
        <fullName evidence="2">Pyridoxal-5'-phosphate-dependent protein beta subunit</fullName>
    </submittedName>
</protein>
<dbReference type="PANTHER" id="PTHR10314">
    <property type="entry name" value="CYSTATHIONINE BETA-SYNTHASE"/>
    <property type="match status" value="1"/>
</dbReference>
<name>B5ICJ1_ACIB4</name>
<reference evidence="2" key="1">
    <citation type="submission" date="2010-02" db="EMBL/GenBank/DDBJ databases">
        <title>Complete sequence of Aciduliprofundum boonei T469.</title>
        <authorList>
            <consortium name="US DOE Joint Genome Institute"/>
            <person name="Lucas S."/>
            <person name="Copeland A."/>
            <person name="Lapidus A."/>
            <person name="Cheng J.-F."/>
            <person name="Bruce D."/>
            <person name="Goodwin L."/>
            <person name="Pitluck S."/>
            <person name="Saunders E."/>
            <person name="Detter J.C."/>
            <person name="Han C."/>
            <person name="Tapia R."/>
            <person name="Land M."/>
            <person name="Hauser L."/>
            <person name="Kyrpides N."/>
            <person name="Mikhailova N."/>
            <person name="Flores G."/>
            <person name="Reysenbach A.-L."/>
            <person name="Woyke T."/>
        </authorList>
    </citation>
    <scope>NUCLEOTIDE SEQUENCE</scope>
    <source>
        <strain evidence="2">T469</strain>
    </source>
</reference>
<sequence length="294" mass="33314">MQVFELIGNTPTLRVENIWLKLEFMNPTGSHKDRIAYYMIEEAKNKGLKKGRYVIEYTSGNTGISVTWLSKLMGYKPLILLPENIVEEKRALIKALGGEIRIVKEGEDGHLLAEKLAEELKGVYLHQTENLANFRAHYETTAPELFSQVKNIDCFVMGAGTGGTIYGIGKYLKARNEKIKVVLLVPKGSQLQEEFFEKREKDMELLEGFSYHSYSKLLKKAIDENIIDEIRVVSAEEAIKGTKMLMSYGILGGFTAGANFYQAKKMEKNCRNIATIVADSIIRYPSRMELIQQI</sequence>
<accession>B5ICJ1</accession>
<dbReference type="eggNOG" id="arCOG01430">
    <property type="taxonomic scope" value="Archaea"/>
</dbReference>
<dbReference type="Gene3D" id="3.40.50.1100">
    <property type="match status" value="2"/>
</dbReference>
<dbReference type="Pfam" id="PF00291">
    <property type="entry name" value="PALP"/>
    <property type="match status" value="1"/>
</dbReference>
<evidence type="ECO:0000259" key="1">
    <source>
        <dbReference type="Pfam" id="PF00291"/>
    </source>
</evidence>
<keyword evidence="3" id="KW-1185">Reference proteome</keyword>
<dbReference type="OrthoDB" id="10138at2157"/>
<dbReference type="KEGG" id="abi:Aboo_1260"/>
<dbReference type="SUPFAM" id="SSF53686">
    <property type="entry name" value="Tryptophan synthase beta subunit-like PLP-dependent enzymes"/>
    <property type="match status" value="1"/>
</dbReference>